<evidence type="ECO:0000313" key="1">
    <source>
        <dbReference type="EMBL" id="AWO97905.1"/>
    </source>
</evidence>
<dbReference type="EMBL" id="CP026244">
    <property type="protein sequence ID" value="AWO97905.1"/>
    <property type="molecule type" value="Genomic_DNA"/>
</dbReference>
<dbReference type="AlphaFoldDB" id="A0A2U9B239"/>
<keyword evidence="2" id="KW-1185">Reference proteome</keyword>
<accession>A0A2U9B239</accession>
<reference evidence="1 2" key="1">
    <citation type="submission" date="2017-12" db="EMBL/GenBank/DDBJ databases">
        <title>Integrating genomic resources of turbot (Scophthalmus maximus) in depth evaluation of genetic and physical mapping variation across individuals.</title>
        <authorList>
            <person name="Martinez P."/>
        </authorList>
    </citation>
    <scope>NUCLEOTIDE SEQUENCE [LARGE SCALE GENOMIC DNA]</scope>
</reference>
<proteinExistence type="predicted"/>
<organism evidence="1 2">
    <name type="scientific">Scophthalmus maximus</name>
    <name type="common">Turbot</name>
    <name type="synonym">Psetta maxima</name>
    <dbReference type="NCBI Taxonomy" id="52904"/>
    <lineage>
        <taxon>Eukaryota</taxon>
        <taxon>Metazoa</taxon>
        <taxon>Chordata</taxon>
        <taxon>Craniata</taxon>
        <taxon>Vertebrata</taxon>
        <taxon>Euteleostomi</taxon>
        <taxon>Actinopterygii</taxon>
        <taxon>Neopterygii</taxon>
        <taxon>Teleostei</taxon>
        <taxon>Neoteleostei</taxon>
        <taxon>Acanthomorphata</taxon>
        <taxon>Carangaria</taxon>
        <taxon>Pleuronectiformes</taxon>
        <taxon>Pleuronectoidei</taxon>
        <taxon>Scophthalmidae</taxon>
        <taxon>Scophthalmus</taxon>
    </lineage>
</organism>
<name>A0A2U9B239_SCOMX</name>
<sequence length="130" mass="14655">MWPLESDAGDGCHSYHLSPLRQVRVRKQSSGQLSSTALRSRREQAKLILDDIALAVAVAVSRSVVQVRFQLRGFPFWQKVLLEKPRTGGKSTFDQQSPIATCGLFKDIQEGLAIRIRQLFQQAKHPDELL</sequence>
<protein>
    <submittedName>
        <fullName evidence="1">Uncharacterized protein</fullName>
    </submittedName>
</protein>
<evidence type="ECO:0000313" key="2">
    <source>
        <dbReference type="Proteomes" id="UP000246464"/>
    </source>
</evidence>
<dbReference type="Proteomes" id="UP000246464">
    <property type="component" value="Chromosome 2"/>
</dbReference>
<gene>
    <name evidence="1" type="ORF">SMAX5B_005441</name>
</gene>